<evidence type="ECO:0000256" key="3">
    <source>
        <dbReference type="ARBA" id="ARBA00022729"/>
    </source>
</evidence>
<gene>
    <name evidence="7" type="ORF">ADU72_2373</name>
</gene>
<feature type="region of interest" description="Disordered" evidence="5">
    <location>
        <begin position="2058"/>
        <end position="2081"/>
    </location>
</feature>
<feature type="region of interest" description="Disordered" evidence="5">
    <location>
        <begin position="3182"/>
        <end position="3205"/>
    </location>
</feature>
<feature type="region of interest" description="Disordered" evidence="5">
    <location>
        <begin position="2620"/>
        <end position="2643"/>
    </location>
</feature>
<dbReference type="PROSITE" id="PS50847">
    <property type="entry name" value="GRAM_POS_ANCHORING"/>
    <property type="match status" value="1"/>
</dbReference>
<dbReference type="Pfam" id="PF19258">
    <property type="entry name" value="KxYKxGKxW_sig"/>
    <property type="match status" value="1"/>
</dbReference>
<dbReference type="InterPro" id="IPR019931">
    <property type="entry name" value="LPXTG_anchor"/>
</dbReference>
<evidence type="ECO:0000313" key="8">
    <source>
        <dbReference type="Proteomes" id="UP000076244"/>
    </source>
</evidence>
<dbReference type="Gene3D" id="2.60.40.4300">
    <property type="match status" value="14"/>
</dbReference>
<dbReference type="NCBIfam" id="TIGR03715">
    <property type="entry name" value="KxYKxGKxW"/>
    <property type="match status" value="1"/>
</dbReference>
<evidence type="ECO:0000256" key="4">
    <source>
        <dbReference type="ARBA" id="ARBA00023088"/>
    </source>
</evidence>
<dbReference type="InterPro" id="IPR041495">
    <property type="entry name" value="Mub_B2"/>
</dbReference>
<dbReference type="Gene3D" id="3.10.20.470">
    <property type="match status" value="14"/>
</dbReference>
<evidence type="ECO:0000259" key="6">
    <source>
        <dbReference type="PROSITE" id="PS50847"/>
    </source>
</evidence>
<feature type="region of interest" description="Disordered" evidence="5">
    <location>
        <begin position="4025"/>
        <end position="4049"/>
    </location>
</feature>
<evidence type="ECO:0000256" key="2">
    <source>
        <dbReference type="ARBA" id="ARBA00022525"/>
    </source>
</evidence>
<feature type="region of interest" description="Disordered" evidence="5">
    <location>
        <begin position="550"/>
        <end position="569"/>
    </location>
</feature>
<feature type="domain" description="Gram-positive cocci surface proteins LPxTG" evidence="6">
    <location>
        <begin position="4446"/>
        <end position="4483"/>
    </location>
</feature>
<feature type="region of interest" description="Disordered" evidence="5">
    <location>
        <begin position="3463"/>
        <end position="3487"/>
    </location>
</feature>
<keyword evidence="2" id="KW-0964">Secreted</keyword>
<keyword evidence="8" id="KW-1185">Reference proteome</keyword>
<keyword evidence="4" id="KW-0572">Peptidoglycan-anchor</keyword>
<keyword evidence="3" id="KW-0732">Signal</keyword>
<dbReference type="EMBL" id="CP012290">
    <property type="protein sequence ID" value="AMV68202.1"/>
    <property type="molecule type" value="Genomic_DNA"/>
</dbReference>
<geneLocation type="plasmid" evidence="8">
    <name>pl21535-2</name>
</geneLocation>
<dbReference type="Proteomes" id="UP000076244">
    <property type="component" value="Plasmid pL21535-2"/>
</dbReference>
<dbReference type="RefSeq" id="WP_062916837.1">
    <property type="nucleotide sequence ID" value="NZ_CP012290.1"/>
</dbReference>
<feature type="region of interest" description="Disordered" evidence="5">
    <location>
        <begin position="4401"/>
        <end position="4436"/>
    </location>
</feature>
<protein>
    <submittedName>
        <fullName evidence="7">Cell-wall-anchored protein SasA (LPXTG motif)</fullName>
    </submittedName>
</protein>
<feature type="region of interest" description="Disordered" evidence="5">
    <location>
        <begin position="1496"/>
        <end position="1519"/>
    </location>
</feature>
<feature type="region of interest" description="Disordered" evidence="5">
    <location>
        <begin position="934"/>
        <end position="957"/>
    </location>
</feature>
<evidence type="ECO:0000313" key="7">
    <source>
        <dbReference type="EMBL" id="AMV68202.1"/>
    </source>
</evidence>
<name>A0ABM6A791_9LACO</name>
<dbReference type="Pfam" id="PF17965">
    <property type="entry name" value="MucBP_2"/>
    <property type="match status" value="14"/>
</dbReference>
<feature type="region of interest" description="Disordered" evidence="5">
    <location>
        <begin position="2901"/>
        <end position="2924"/>
    </location>
</feature>
<dbReference type="Pfam" id="PF17966">
    <property type="entry name" value="Muc_B2"/>
    <property type="match status" value="14"/>
</dbReference>
<feature type="region of interest" description="Disordered" evidence="5">
    <location>
        <begin position="653"/>
        <end position="676"/>
    </location>
</feature>
<sequence length="4483" mass="469170">MGEKKLHYKMYKDGKKFVFAAIATLSFLVFGGVSTVAVHADTTSGNLTAATVNSTSDTKSAAQSATTAASSASDTKSAAQSAAPVASSASDTKSAAQSAAPVASSASDTKSAAQSAATSTSSSAVRAETTSASSSSATKADSTSASSSIATKADSTSASSSSATKADSTSASSSAVKADVTSAGGKQSVAQIATNVSKNSAIVTTKFAQNYGRKVLAGSVTNTGFSVSDPDYPSGMWIDPDNSHYSYEWLRAKEKGKHDGKQIVFSTNRTGDGIVYVTELSASNKVLQQYTLNQNTQVKSAVFDRTIYYNDVYFEMVQSSSNGFVTKYRASKFDNNYYGTLSYFVPKLITQTTYYVDKDGKQITDSNGNPVAAYTQRGLVGQNYTTSDVNVINGYYATAPANSNGVMSPFGEIGASYVKDFHNGTVVTYTQTGSDGTMSASIAQNGIVLKTWTSIKPSDPPITYQVGNIPTSIINPYIPQTSDIEYVYNKLGNWIVSNPDGSTTSIIYPNDPSNPTKIADSSVPDYPVIAFIPGYIPEDQMGTPLVPVDPDDRTKGYIPPTPSDNGTDTMITYTADKQKGSVSYVDDTTGKTLKTDSISGTTGSKSSYSTSGSIADYKKQGYELVTDGYPADLTFDNDDTTDQNFTVHLKHQLTPVNPTDPQTPGAPINPDEPDGPKWPISTNYDKTVNETVSYVDQNGHVVAKPHTDSVNFTRTVVVDNVTGEVITSGAGTTAWTATNGDTTFDAVVSPVVPGSVADKAQTAAVTDLNADSADVNETVTYTKVGSLVPSSSDGNFPGAPTVVYPNDPSDATKVTPAGVPTVPGYTAHDPEGHVLTPGSSYQPSDPTKDTTITYTADKQKGSVSYVDDTTGTTLKTDSISGTTGSKSSYSTSGNIADYKKQGYELVTDGYPADLTFDNDDTTDQNFTVHLKHQLTPVNPTDPQTPGAPINPDEPDGPKWPISTNYDKTVNETVSYVDQNGHVVAKQHTDSVNFTRTVVVDNVTGEVITSGAGTTAWTATNGDTTFDAVVSPVVPGSVADKAQTAAVTGLNADSADVNETVTYTKVGSLVPSSSDGNFPGAPTVVYPNDPSDATKVTPAGVPTVPGYTAHDPEGHVLTPGSSYQPSDPTKDTTITYTADKQKGSVSYVDDTTGTTLKTDSISGTTGSKSSYSTSGNIADYKKQGYELVTDGYPADLTFDNDDTTDQNFTVHLKHQLTPVNPTDPQTPGAPINPDEPDGPKWPISTNYDKTVNETVSYVDQNGHVVAKQHTDSVNFTRTVVVDNVTGEVITSGAGTTAWTATNGDTTFDAVVSPVVPGSVADKAQTAAVTGLNADSADVNETVTYTKVGSLVPSSSDGNFPGAPTVVYPNDPSDATKVKPAGVPTVPGYTAHDPEGHVLTPGSSYQPSDPTKDTTITYTADKQKGSVSYVDDTTGTTLKTDSISGTTGSKSSYSTSGNIADYKKQGYELVTDGYPADLTFDNDDTTDQNFTVHLKHQLTPVNPTDPQTPGAPINPDEPDGPKWPISTNYDKTVNETVSYVDQNGHVVAKQHTDSVNFTRTVVVDNVTGEVITSGAGTTAWTATNGDTTFDAVVSPVVPGSVADKAQTAAVTDLNADSADVNETVTYTKVGSLVPSSSDGNFPGAPTVVYPNDPSDATKVTPAGVPTVPGYTAHDPEGHVLTPGSSYQPSDPTKDTTITYTADKQKGSVSYVDDTTGTTLKTDSISGTTGSKSSYSTSGNIADYKKQGYELVTDGYPADLTFDNDDTTDQNFTVHLKHQLTPVNPTDPQTPGAPINPDEPDGPKWPISTNYDKTVNETVSYVDQNGHVVAKQHTDSVNFTRTVVVDNVTGEVITSGAGTTAWTATNGDTTFDAVVSPVVPGSVADKAQTAAVTGLNADSADVNETVTYTKVGSLVPSSSDGNFPGAPTVVYPNDPSDATKVKPAGVPTVPGYTAHDPEGHVLTPGSSYQPSDPTKDTTITYTADKQKGSVSYVDDTTGTTLKTDSISGTTGSKSSYSTSGNIADYKKQGYELVTDGYPADLTFDNDDTTDQNFTVHLKHQLTPVNPTDPQTPGAPINPDEPDGPKWPINTNYDKTVNETVSYVDQNGHVVAKQHTDSVNFTRTVVVDNVTGEVITSGAGTTAWTATNGDTTFDAVVSPVVPGSVADKAQTAAVTGLNADSADVNETVTYTKVGSLVPSSSDGNFPGAPTVVYPNDPSDATKVKPAGVPTVPGYTAHDPEGHVLTPGSSYQPSDPTKDTTITYTADKQKGSVSYVDDTTGTTLKTDSISGTTGSKSSYSTSGNIADYKKQGYELVTDGYPADLTFDNDDTTDQNFTVHLKHQLTPVNPTDPQTPGAPINPDEPDGPKWPISTNYDKTVNETVSYVDQNGHVVAKQHTDSVNFTRTVVVDNVTGEVITSGAGTTAWTATNGDTTFDAVVSPVVPGSVADKAQTAAVTGLNADSADVNETVTYTKVGSLVPSSSDGNFPGAPTVVYPNDPSDATKVKPAGVPTVPGYTAHDPEGHVLTPGSSYQPSDPTKDTTITYTADKQKGSVSYVDDTTGTTLKTDSISGTTGSKSSYSTSGNIADYKKQGYELVTDGYPADLTFDNDDTTDQNFTVHLKHQLTPVNPTDPQTPGAPINPDEPDGPKWPISTNYDKTVNETVSYVDQNGHVVAKQHTDSVNFTRTVVVDNVTGEVITSGAGTTAWTATNGDTTFDAVVSPVVPGSVADKAQTAAVTDLNADSADVNETVTYTKVGSLVPSSSDGNFPGAPTVVYPNDPSDATKVTPAGVPTVPGYTAHDPEGHVLTPGSSYQPSDPTKDTTITYTADKQKGSVSYVDDTTGTTLKTDSISGTTGSKSSYSTSGNIADYKKQGYELVTDGYPADLTFDNDDTTDQNFTVHLKHQLTPVNPTDPQTPGAPINPDEPDGPKWPISTNYDKTVNETVSYVDQNGHVVAKQHTDSVNFTRTVVVDNVTGEVITSGAGTTAWTATNGDTTFDAVVSPVVPGSVADKAQTAAVTGLNADSADVNETVTYTKVGSLVPSSSDGNFPGAPTVVYPNDPSDATKVKPAGVPTVPGYTAHDPEGHVLTPGSSYQPSDPTKDTTITYTADKQKGSVSYVDDTTGTTLKTDSISGTTGSKSSYSTSGNIADYKKQGYELVTDGYPADLTFDNDDTTDQNFTVHLKHQLTPVNPTDPQTPGAPINPDEPDGPKWPISTNYDKTVNETVSYVDQNGHVVAKQHTDSVNFTRTVVVDNVTGEVITSGAGTTAWTATNGDTTFDAVVSPVVPGSVADKAQTAAVTDLNADSADVNETVTYTKVGSLVPSSSDGNFPGAPTVVYPNDPSDATKVTPAGVPTVPGYTAHDPEGHVLTPGSSYQPSDPTKDTTITYTADKQKGSVSYVDDTTGTTLKTDSISGTTGSKSSYSTSGNIADYKKQGYELVTDGYPADLTFDNDDTTDQNFTVHLKHQLTPVNPTDPQTPGAPINPDEPDGPKWPTSTNYDKTVNETVSYVDQNGHVVAKQHTDSVNFTRTVVVDNVTGEVITSGAGTTAWTATNGDTTFDAVVSPVVPGSVADKAQTAAVTDLNADSADVNETVTYTKVGSLVPSSSDGNFPGAPTVVYPNDPSDATKVTPAGVPTVPGYTAHDPEGHVLTPGSSYQPSDPTKDTTITYTADKQKGSVSYVDDTTGTTLKTDSISGTTGSKSSYSTSGNIADYKKQGYELVTDGYPADLTFDNDDTTDQNFTVHLKHQLTPVNPTDPQTPGAPINPDEPDGPKWPTSTNYDKAVNETVSYVDQNGHVVAKQHTDSVNFTRTVVVDNVTGEVITSGAGTTAWTATNGDTTFDAVVSPVVPGSVADKAQTAAVTDLNADSADVNETVTYTKVGSLVPSSSDGNFPGAPTVVYPNDPSDATKVTPAGVPTVPGYTAHDPEGHVLTPGSSYQPSDPTKDTTITYTADKQKGSVSYVDDTTGTTLKTDSISGTTGSKSSYSTSGNIADYKKQGYELVTDGYPADLTFDNDDTTDQNFTVHLKHQLTPVNPTDPQTPGAPINPDEPDGPKWPTSTNYDKTVNETVSYVDQNGHVVAKQHTDSVNFTRTVVVDNVTGEVITSGAGTTAWTATNGDTTFDAVVSPVVPGSVADKAQTAAVTDLNADSADVNETVTYTKVGSLVPSSSDGNFPGAPTVVYPNDPSDATKVTPAGVPTVPGYTAHDPEGHVLTPGSSYQPSDPTKDTTITYTADKQKGSVSYVDDTTGTTLKTDSISGTTGSKSSYSTSGNIADYKKQGYELVTDGYPADLTFDNDDTTDQNFTVHLKHQNIQSTEAKTVTETIHYQGAGNQTPADNTAQVTFTRQVSTDTVTGEKTYGSWSADQSFAAVTSPVIKGYTPDQAEIGAQTVSGDASDLDFTVIYTKDAPTKPVNPSQPTMPAKPVNPSQPTTPAKPVQAGQAAATNFVDQRLPQTDETDQQHMTLSGLLLLAMSSVLGLFGMTKRQRKE</sequence>
<dbReference type="InterPro" id="IPR041558">
    <property type="entry name" value="MucBP_2"/>
</dbReference>
<evidence type="ECO:0000256" key="1">
    <source>
        <dbReference type="ARBA" id="ARBA00022512"/>
    </source>
</evidence>
<keyword evidence="7" id="KW-0614">Plasmid</keyword>
<accession>A0ABM6A791</accession>
<feature type="region of interest" description="Disordered" evidence="5">
    <location>
        <begin position="3744"/>
        <end position="3767"/>
    </location>
</feature>
<keyword evidence="1" id="KW-0134">Cell wall</keyword>
<reference evidence="7 8" key="1">
    <citation type="journal article" date="2016" name="PLoS ONE">
        <title>The Identification of Novel Diagnostic Marker Genes for the Detection of Beer Spoiling Pediococcus damnosus Strains Using the BlAst Diagnostic Gene findEr.</title>
        <authorList>
            <person name="Behr J."/>
            <person name="Geissler A.J."/>
            <person name="Schmid J."/>
            <person name="Zehe A."/>
            <person name="Vogel R.F."/>
        </authorList>
    </citation>
    <scope>NUCLEOTIDE SEQUENCE [LARGE SCALE GENOMIC DNA]</scope>
    <source>
        <strain evidence="7 8">TMW 2.1535</strain>
    </source>
</reference>
<proteinExistence type="predicted"/>
<feature type="region of interest" description="Disordered" evidence="5">
    <location>
        <begin position="1215"/>
        <end position="1238"/>
    </location>
</feature>
<feature type="region of interest" description="Disordered" evidence="5">
    <location>
        <begin position="2339"/>
        <end position="2362"/>
    </location>
</feature>
<feature type="region of interest" description="Disordered" evidence="5">
    <location>
        <begin position="1777"/>
        <end position="1800"/>
    </location>
</feature>
<organism evidence="7 8">
    <name type="scientific">Pediococcus damnosus</name>
    <dbReference type="NCBI Taxonomy" id="51663"/>
    <lineage>
        <taxon>Bacteria</taxon>
        <taxon>Bacillati</taxon>
        <taxon>Bacillota</taxon>
        <taxon>Bacilli</taxon>
        <taxon>Lactobacillales</taxon>
        <taxon>Lactobacillaceae</taxon>
        <taxon>Pediococcus</taxon>
    </lineage>
</organism>
<feature type="region of interest" description="Disordered" evidence="5">
    <location>
        <begin position="116"/>
        <end position="180"/>
    </location>
</feature>
<evidence type="ECO:0000256" key="5">
    <source>
        <dbReference type="SAM" id="MobiDB-lite"/>
    </source>
</evidence>
<dbReference type="InterPro" id="IPR022263">
    <property type="entry name" value="KxYKxGKxW"/>
</dbReference>